<protein>
    <submittedName>
        <fullName evidence="2">Uncharacterized protein</fullName>
    </submittedName>
</protein>
<evidence type="ECO:0000313" key="2">
    <source>
        <dbReference type="EMBL" id="KAI9633026.1"/>
    </source>
</evidence>
<gene>
    <name evidence="2" type="ORF">MKK02DRAFT_40407</name>
</gene>
<sequence>MSSRNSVDWTKGEFAAFLAALPEVPSEGESHTIPPGSSSGPVARSGNIPQERDTFIEEGAEDGGDSDTMPRLLYEGLSSDDEDDTTTQAQRPDDLAPASHDQEEAERERQVDAARKGKTAATIVPASAKASEWTLSGVTTVPTESSHHRSMKPDEKQALAKALRDIKVRLKEERGQWKSSTTAPIEADKVTARASSTRLRASTKAAGDVLIGLLDKTERPPRLRRTVVPSSEPLPFQMRDLPHPKESADDTLLLESFERLSNDFGRSALEFKETYRGWMGQGLVSAKEVKMEATRLIKYTATVDRWAEGLEKSLREAYNASVAMFESMGTTGRDVKLQATGPLDPVQLGSAFRTKSLLVNAGIIAADEYASRGKSTRSTTAYTDEAFEDDARTLIRALTRLDNLSTLVQTVPALARLRAPSAATGTTQT</sequence>
<keyword evidence="3" id="KW-1185">Reference proteome</keyword>
<name>A0AA38H545_9TREE</name>
<dbReference type="Proteomes" id="UP001164286">
    <property type="component" value="Unassembled WGS sequence"/>
</dbReference>
<evidence type="ECO:0000256" key="1">
    <source>
        <dbReference type="SAM" id="MobiDB-lite"/>
    </source>
</evidence>
<reference evidence="2" key="1">
    <citation type="journal article" date="2022" name="G3 (Bethesda)">
        <title>High quality genome of the basidiomycete yeast Dioszegia hungarica PDD-24b-2 isolated from cloud water.</title>
        <authorList>
            <person name="Jarrige D."/>
            <person name="Haridas S."/>
            <person name="Bleykasten-Grosshans C."/>
            <person name="Joly M."/>
            <person name="Nadalig T."/>
            <person name="Sancelme M."/>
            <person name="Vuilleumier S."/>
            <person name="Grigoriev I.V."/>
            <person name="Amato P."/>
            <person name="Bringel F."/>
        </authorList>
    </citation>
    <scope>NUCLEOTIDE SEQUENCE</scope>
    <source>
        <strain evidence="2">PDD-24b-2</strain>
    </source>
</reference>
<dbReference type="AlphaFoldDB" id="A0AA38H545"/>
<feature type="region of interest" description="Disordered" evidence="1">
    <location>
        <begin position="24"/>
        <end position="125"/>
    </location>
</feature>
<feature type="compositionally biased region" description="Basic and acidic residues" evidence="1">
    <location>
        <begin position="100"/>
        <end position="115"/>
    </location>
</feature>
<organism evidence="2 3">
    <name type="scientific">Dioszegia hungarica</name>
    <dbReference type="NCBI Taxonomy" id="4972"/>
    <lineage>
        <taxon>Eukaryota</taxon>
        <taxon>Fungi</taxon>
        <taxon>Dikarya</taxon>
        <taxon>Basidiomycota</taxon>
        <taxon>Agaricomycotina</taxon>
        <taxon>Tremellomycetes</taxon>
        <taxon>Tremellales</taxon>
        <taxon>Bulleribasidiaceae</taxon>
        <taxon>Dioszegia</taxon>
    </lineage>
</organism>
<accession>A0AA38H545</accession>
<evidence type="ECO:0000313" key="3">
    <source>
        <dbReference type="Proteomes" id="UP001164286"/>
    </source>
</evidence>
<dbReference type="RefSeq" id="XP_052942803.1">
    <property type="nucleotide sequence ID" value="XM_053091087.1"/>
</dbReference>
<feature type="compositionally biased region" description="Acidic residues" evidence="1">
    <location>
        <begin position="56"/>
        <end position="65"/>
    </location>
</feature>
<proteinExistence type="predicted"/>
<comment type="caution">
    <text evidence="2">The sequence shown here is derived from an EMBL/GenBank/DDBJ whole genome shotgun (WGS) entry which is preliminary data.</text>
</comment>
<dbReference type="EMBL" id="JAKWFO010000013">
    <property type="protein sequence ID" value="KAI9633026.1"/>
    <property type="molecule type" value="Genomic_DNA"/>
</dbReference>
<dbReference type="GeneID" id="77730292"/>